<dbReference type="AlphaFoldDB" id="A0ABD2B9M6"/>
<proteinExistence type="predicted"/>
<feature type="chain" id="PRO_5044837266" evidence="1">
    <location>
        <begin position="19"/>
        <end position="170"/>
    </location>
</feature>
<keyword evidence="3" id="KW-1185">Reference proteome</keyword>
<protein>
    <submittedName>
        <fullName evidence="2">Cilia- and flagella-associated protein 99-like</fullName>
    </submittedName>
</protein>
<evidence type="ECO:0000313" key="2">
    <source>
        <dbReference type="EMBL" id="KAL2729440.1"/>
    </source>
</evidence>
<comment type="caution">
    <text evidence="2">The sequence shown here is derived from an EMBL/GenBank/DDBJ whole genome shotgun (WGS) entry which is preliminary data.</text>
</comment>
<name>A0ABD2B9M6_VESSQ</name>
<evidence type="ECO:0000256" key="1">
    <source>
        <dbReference type="SAM" id="SignalP"/>
    </source>
</evidence>
<dbReference type="EMBL" id="JAUDFV010000130">
    <property type="protein sequence ID" value="KAL2729440.1"/>
    <property type="molecule type" value="Genomic_DNA"/>
</dbReference>
<organism evidence="2 3">
    <name type="scientific">Vespula squamosa</name>
    <name type="common">Southern yellow jacket</name>
    <name type="synonym">Wasp</name>
    <dbReference type="NCBI Taxonomy" id="30214"/>
    <lineage>
        <taxon>Eukaryota</taxon>
        <taxon>Metazoa</taxon>
        <taxon>Ecdysozoa</taxon>
        <taxon>Arthropoda</taxon>
        <taxon>Hexapoda</taxon>
        <taxon>Insecta</taxon>
        <taxon>Pterygota</taxon>
        <taxon>Neoptera</taxon>
        <taxon>Endopterygota</taxon>
        <taxon>Hymenoptera</taxon>
        <taxon>Apocrita</taxon>
        <taxon>Aculeata</taxon>
        <taxon>Vespoidea</taxon>
        <taxon>Vespidae</taxon>
        <taxon>Vespinae</taxon>
        <taxon>Vespula</taxon>
    </lineage>
</organism>
<gene>
    <name evidence="2" type="ORF">V1478_005730</name>
</gene>
<dbReference type="Proteomes" id="UP001607302">
    <property type="component" value="Unassembled WGS sequence"/>
</dbReference>
<sequence length="170" mass="19834">MTLLILLGFANLFERRKAMYDGDTEARNNEANFYESSSSCEKNNEVSTNNARKERLNILREVNKYQALQLLREADENAPACSRKRETKLIEVEQKIEKHDSCPRKPVPIFKPVEIKQNATSILRECARIANEELKEVSKLVEKTDLKKKKKQRNGERQRSRFGLLPYIYS</sequence>
<accession>A0ABD2B9M6</accession>
<reference evidence="2 3" key="1">
    <citation type="journal article" date="2024" name="Ann. Entomol. Soc. Am.">
        <title>Genomic analyses of the southern and eastern yellowjacket wasps (Hymenoptera: Vespidae) reveal evolutionary signatures of social life.</title>
        <authorList>
            <person name="Catto M.A."/>
            <person name="Caine P.B."/>
            <person name="Orr S.E."/>
            <person name="Hunt B.G."/>
            <person name="Goodisman M.A.D."/>
        </authorList>
    </citation>
    <scope>NUCLEOTIDE SEQUENCE [LARGE SCALE GENOMIC DNA]</scope>
    <source>
        <strain evidence="2">233</strain>
        <tissue evidence="2">Head and thorax</tissue>
    </source>
</reference>
<keyword evidence="1" id="KW-0732">Signal</keyword>
<evidence type="ECO:0000313" key="3">
    <source>
        <dbReference type="Proteomes" id="UP001607302"/>
    </source>
</evidence>
<feature type="signal peptide" evidence="1">
    <location>
        <begin position="1"/>
        <end position="18"/>
    </location>
</feature>